<dbReference type="Proteomes" id="UP000298652">
    <property type="component" value="Chromosome 6"/>
</dbReference>
<protein>
    <recommendedName>
        <fullName evidence="3">NB-ARC domain-containing protein</fullName>
    </recommendedName>
</protein>
<dbReference type="EMBL" id="CM016557">
    <property type="protein sequence ID" value="TKW10348.1"/>
    <property type="molecule type" value="Genomic_DNA"/>
</dbReference>
<dbReference type="OMA" id="RPCKISA"/>
<evidence type="ECO:0000313" key="2">
    <source>
        <dbReference type="Proteomes" id="UP000298652"/>
    </source>
</evidence>
<name>A0A4U6U490_SETVI</name>
<dbReference type="AlphaFoldDB" id="A0A4U6U490"/>
<gene>
    <name evidence="1" type="ORF">SEVIR_6G158350v2</name>
</gene>
<reference evidence="1" key="1">
    <citation type="submission" date="2019-03" db="EMBL/GenBank/DDBJ databases">
        <title>WGS assembly of Setaria viridis.</title>
        <authorList>
            <person name="Huang P."/>
            <person name="Jenkins J."/>
            <person name="Grimwood J."/>
            <person name="Barry K."/>
            <person name="Healey A."/>
            <person name="Mamidi S."/>
            <person name="Sreedasyam A."/>
            <person name="Shu S."/>
            <person name="Feldman M."/>
            <person name="Wu J."/>
            <person name="Yu Y."/>
            <person name="Chen C."/>
            <person name="Johnson J."/>
            <person name="Rokhsar D."/>
            <person name="Baxter I."/>
            <person name="Schmutz J."/>
            <person name="Brutnell T."/>
            <person name="Kellogg E."/>
        </authorList>
    </citation>
    <scope>NUCLEOTIDE SEQUENCE [LARGE SCALE GENOMIC DNA]</scope>
</reference>
<dbReference type="Gramene" id="TKW10348">
    <property type="protein sequence ID" value="TKW10348"/>
    <property type="gene ID" value="SEVIR_6G158350v2"/>
</dbReference>
<sequence>MPVKCPVAGMDLAVRKKPGWQECSLLLALRKSESRRKRSEEIIIRSDNIDDEAEEIIDFLERTRQDGVMYLDGWYGAGIGASTILKAVVERYRSSSSGDATRKAAGLDKIIHIDCSLWQSKRSLQKVIAEELKLPREVMAFFDQGDEEEDFDGVHQAARGVIPQVKWAILNELSNSKFLVVFHNGSGSYVDLWECGVPVMGVMNKRVLWTSRGRFLFHGVKDEDVKELAGLSDVTISVFPQNLDNYDVLKDTFRCFFHSEAKEVARYSGVPESNTNIVLECILYNMVLIQGGNDINWGTHAANYWVCDGIIQDTNGCGRSAWEISDALHRNINLGCIKFW</sequence>
<keyword evidence="2" id="KW-1185">Reference proteome</keyword>
<proteinExistence type="predicted"/>
<organism evidence="1 2">
    <name type="scientific">Setaria viridis</name>
    <name type="common">Green bristlegrass</name>
    <name type="synonym">Setaria italica subsp. viridis</name>
    <dbReference type="NCBI Taxonomy" id="4556"/>
    <lineage>
        <taxon>Eukaryota</taxon>
        <taxon>Viridiplantae</taxon>
        <taxon>Streptophyta</taxon>
        <taxon>Embryophyta</taxon>
        <taxon>Tracheophyta</taxon>
        <taxon>Spermatophyta</taxon>
        <taxon>Magnoliopsida</taxon>
        <taxon>Liliopsida</taxon>
        <taxon>Poales</taxon>
        <taxon>Poaceae</taxon>
        <taxon>PACMAD clade</taxon>
        <taxon>Panicoideae</taxon>
        <taxon>Panicodae</taxon>
        <taxon>Paniceae</taxon>
        <taxon>Cenchrinae</taxon>
        <taxon>Setaria</taxon>
    </lineage>
</organism>
<accession>A0A4U6U490</accession>
<evidence type="ECO:0008006" key="3">
    <source>
        <dbReference type="Google" id="ProtNLM"/>
    </source>
</evidence>
<evidence type="ECO:0000313" key="1">
    <source>
        <dbReference type="EMBL" id="TKW10348.1"/>
    </source>
</evidence>